<name>A0A9Q8Q649_9HYPO</name>
<feature type="compositionally biased region" description="Low complexity" evidence="1">
    <location>
        <begin position="205"/>
        <end position="241"/>
    </location>
</feature>
<protein>
    <recommendedName>
        <fullName evidence="6">Mid2 domain-containing protein</fullName>
    </recommendedName>
</protein>
<dbReference type="AlphaFoldDB" id="A0A9Q8Q649"/>
<evidence type="ECO:0000256" key="2">
    <source>
        <dbReference type="SAM" id="Phobius"/>
    </source>
</evidence>
<dbReference type="OrthoDB" id="3547571at2759"/>
<proteinExistence type="predicted"/>
<keyword evidence="2" id="KW-1133">Transmembrane helix</keyword>
<feature type="region of interest" description="Disordered" evidence="1">
    <location>
        <begin position="358"/>
        <end position="409"/>
    </location>
</feature>
<feature type="compositionally biased region" description="Polar residues" evidence="1">
    <location>
        <begin position="54"/>
        <end position="63"/>
    </location>
</feature>
<evidence type="ECO:0000313" key="5">
    <source>
        <dbReference type="Proteomes" id="UP000829364"/>
    </source>
</evidence>
<feature type="compositionally biased region" description="Polar residues" evidence="1">
    <location>
        <begin position="288"/>
        <end position="299"/>
    </location>
</feature>
<feature type="signal peptide" evidence="3">
    <location>
        <begin position="1"/>
        <end position="32"/>
    </location>
</feature>
<evidence type="ECO:0000256" key="3">
    <source>
        <dbReference type="SAM" id="SignalP"/>
    </source>
</evidence>
<feature type="compositionally biased region" description="Low complexity" evidence="1">
    <location>
        <begin position="64"/>
        <end position="83"/>
    </location>
</feature>
<keyword evidence="2" id="KW-0812">Transmembrane</keyword>
<keyword evidence="5" id="KW-1185">Reference proteome</keyword>
<dbReference type="Proteomes" id="UP000829364">
    <property type="component" value="Chromosome 1"/>
</dbReference>
<evidence type="ECO:0000256" key="1">
    <source>
        <dbReference type="SAM" id="MobiDB-lite"/>
    </source>
</evidence>
<evidence type="ECO:0000313" key="4">
    <source>
        <dbReference type="EMBL" id="UNI14363.1"/>
    </source>
</evidence>
<dbReference type="RefSeq" id="XP_047837844.1">
    <property type="nucleotide sequence ID" value="XM_047981883.1"/>
</dbReference>
<dbReference type="EMBL" id="CP086354">
    <property type="protein sequence ID" value="UNI14363.1"/>
    <property type="molecule type" value="Genomic_DNA"/>
</dbReference>
<sequence>MMAVLPPSLLPLSLFFSSLFFFLILNIRPVSSAAFVHATNTAAATTASNWAKNPNDTASPNALSQRQASSSSSSPSSWSSSPASQSSAIACGFRDGNPSEPLIPDPGFDCRIDAIQGIWGVCATSIVDTVRCFLPGSCVDDHGCKDACDAVDRPDLTTTCDGGKHCSTALLILGPDEPTYASIGCGLGLSTDHYLIYPTTTLAPAGSRSTTAQAAGGSSTTGEGTKTTASAIATTTTTTTAGKSPNTPSPTGARRSSRPASLSSSETASPVTTTTATTTTKTSPPPNHTATTTIPSSGQEGAENQGRSKGGGGAAPNNTAWSGIIVGGAVGGLAVLCASAVTIVYLVRRHRGAASLLHHHHHDHDGDATAATPGDGDLEEGLVEPKNPGAASELPAGPGTPRWHVEMPG</sequence>
<feature type="chain" id="PRO_5040368726" description="Mid2 domain-containing protein" evidence="3">
    <location>
        <begin position="33"/>
        <end position="409"/>
    </location>
</feature>
<feature type="compositionally biased region" description="Low complexity" evidence="1">
    <location>
        <begin position="258"/>
        <end position="282"/>
    </location>
</feature>
<accession>A0A9Q8Q649</accession>
<dbReference type="KEGG" id="ptkz:JDV02_000998"/>
<feature type="transmembrane region" description="Helical" evidence="2">
    <location>
        <begin position="324"/>
        <end position="347"/>
    </location>
</feature>
<feature type="region of interest" description="Disordered" evidence="1">
    <location>
        <begin position="205"/>
        <end position="315"/>
    </location>
</feature>
<dbReference type="GeneID" id="72062962"/>
<evidence type="ECO:0008006" key="6">
    <source>
        <dbReference type="Google" id="ProtNLM"/>
    </source>
</evidence>
<reference evidence="4" key="1">
    <citation type="submission" date="2021-11" db="EMBL/GenBank/DDBJ databases">
        <title>Purpureocillium_takamizusanense_genome.</title>
        <authorList>
            <person name="Nguyen N.-H."/>
        </authorList>
    </citation>
    <scope>NUCLEOTIDE SEQUENCE</scope>
    <source>
        <strain evidence="4">PT3</strain>
    </source>
</reference>
<keyword evidence="3" id="KW-0732">Signal</keyword>
<gene>
    <name evidence="4" type="ORF">JDV02_000998</name>
</gene>
<feature type="region of interest" description="Disordered" evidence="1">
    <location>
        <begin position="49"/>
        <end position="83"/>
    </location>
</feature>
<keyword evidence="2" id="KW-0472">Membrane</keyword>
<organism evidence="4 5">
    <name type="scientific">Purpureocillium takamizusanense</name>
    <dbReference type="NCBI Taxonomy" id="2060973"/>
    <lineage>
        <taxon>Eukaryota</taxon>
        <taxon>Fungi</taxon>
        <taxon>Dikarya</taxon>
        <taxon>Ascomycota</taxon>
        <taxon>Pezizomycotina</taxon>
        <taxon>Sordariomycetes</taxon>
        <taxon>Hypocreomycetidae</taxon>
        <taxon>Hypocreales</taxon>
        <taxon>Ophiocordycipitaceae</taxon>
        <taxon>Purpureocillium</taxon>
    </lineage>
</organism>